<feature type="region of interest" description="Disordered" evidence="1">
    <location>
        <begin position="318"/>
        <end position="359"/>
    </location>
</feature>
<dbReference type="Pfam" id="PF00048">
    <property type="entry name" value="IL8"/>
    <property type="match status" value="2"/>
</dbReference>
<dbReference type="Proteomes" id="UP001155660">
    <property type="component" value="Chromosome B2"/>
</dbReference>
<feature type="domain" description="Chemokine interleukin-8-like" evidence="4">
    <location>
        <begin position="52"/>
        <end position="111"/>
    </location>
</feature>
<evidence type="ECO:0000259" key="4">
    <source>
        <dbReference type="SMART" id="SM00199"/>
    </source>
</evidence>
<dbReference type="OrthoDB" id="8934837at2759"/>
<dbReference type="AlphaFoldDB" id="A0A9Q9VJH0"/>
<keyword evidence="2" id="KW-0472">Membrane</keyword>
<dbReference type="RefSeq" id="XP_018979301.2">
    <property type="nucleotide sequence ID" value="XM_019123756.2"/>
</dbReference>
<protein>
    <recommendedName>
        <fullName evidence="4">Chemokine interleukin-8-like domain-containing protein</fullName>
    </recommendedName>
</protein>
<dbReference type="PANTHER" id="PTHR12015">
    <property type="entry name" value="SMALL INDUCIBLE CYTOKINE A"/>
    <property type="match status" value="1"/>
</dbReference>
<sequence length="602" mass="69929">MKFILFTAILFSIWWICVAKLKKECVCTSYTVNGMIIYLNTMMCFLVVGGPPIPCCYTVTPIMIPAANIVDYFIQEPVLCPVRAVRFLTKKNKVICSDPDSKWAKKVMDIVDRRKTTTPSQKPTMCYTSTTNVNPTVTTRNKTPGTETETSTSTTVTPAVMIIKTSGPETKQLRREREWKGMKKRHLGGTRTWVTKKMIIEHCGLKDLPQHRPFSPAECFRIRSEQQNKMKFTLFAAFIFSVGWMSVVEAVVDGPPTHCCNTVTTIAVEATNIVDYFIQRSVLCPVRAVRFLTKKNIVICSDPDSKWAKKVMGIVDRRKKTTTPSQKPTTCYTSTTNVSPTVTTTNKTPGTETETSTSTTVKEEVMCFQMLLKRDEHEYNCNTSRDDNQNIWTRDQHEYSCNTSSDDNQNIWTRDQHEYSCNTSSDDYQNIWTRDEHEYNCNTSRDDNQNIWTRDQHEYNCKTSSDDNQNIWTRDQHEYNCNTSSDDNQHIWTRDQHECNCTTNSDNNKNIWTRNQHEYNCNTSSDDNQNIWTRNQHECNCTTNSDNNQNIWTRNQHEYNCNTSSDNNQNIWTRDKDQQNNHTTNFSVQKQPRIYCDNIWER</sequence>
<dbReference type="CDD" id="cd00169">
    <property type="entry name" value="Chemokine"/>
    <property type="match status" value="1"/>
</dbReference>
<dbReference type="GO" id="GO:0006955">
    <property type="term" value="P:immune response"/>
    <property type="evidence" value="ECO:0007669"/>
    <property type="project" value="InterPro"/>
</dbReference>
<name>A0A9Q9VJH0_CYPCA</name>
<dbReference type="SMART" id="SM00199">
    <property type="entry name" value="SCY"/>
    <property type="match status" value="2"/>
</dbReference>
<feature type="chain" id="PRO_5040173845" description="Chemokine interleukin-8-like domain-containing protein" evidence="3">
    <location>
        <begin position="20"/>
        <end position="602"/>
    </location>
</feature>
<organism evidence="5">
    <name type="scientific">Cyprinus carpio</name>
    <name type="common">Common carp</name>
    <dbReference type="NCBI Taxonomy" id="7962"/>
    <lineage>
        <taxon>Eukaryota</taxon>
        <taxon>Metazoa</taxon>
        <taxon>Chordata</taxon>
        <taxon>Craniata</taxon>
        <taxon>Vertebrata</taxon>
        <taxon>Euteleostomi</taxon>
        <taxon>Actinopterygii</taxon>
        <taxon>Neopterygii</taxon>
        <taxon>Teleostei</taxon>
        <taxon>Ostariophysi</taxon>
        <taxon>Cypriniformes</taxon>
        <taxon>Cyprinidae</taxon>
        <taxon>Cyprininae</taxon>
        <taxon>Cyprinus</taxon>
    </lineage>
</organism>
<evidence type="ECO:0000256" key="3">
    <source>
        <dbReference type="SAM" id="SignalP"/>
    </source>
</evidence>
<dbReference type="GeneID" id="109110796"/>
<dbReference type="KEGG" id="ccar:109110796"/>
<keyword evidence="3" id="KW-0732">Signal</keyword>
<dbReference type="GO" id="GO:0008009">
    <property type="term" value="F:chemokine activity"/>
    <property type="evidence" value="ECO:0007669"/>
    <property type="project" value="InterPro"/>
</dbReference>
<evidence type="ECO:0000256" key="2">
    <source>
        <dbReference type="SAM" id="Phobius"/>
    </source>
</evidence>
<dbReference type="GO" id="GO:0005576">
    <property type="term" value="C:extracellular region"/>
    <property type="evidence" value="ECO:0007669"/>
    <property type="project" value="InterPro"/>
</dbReference>
<dbReference type="InterPro" id="IPR001811">
    <property type="entry name" value="Chemokine_IL8-like_dom"/>
</dbReference>
<evidence type="ECO:0000256" key="1">
    <source>
        <dbReference type="SAM" id="MobiDB-lite"/>
    </source>
</evidence>
<gene>
    <name evidence="5" type="primary">LOC109110796</name>
</gene>
<evidence type="ECO:0000313" key="5">
    <source>
        <dbReference type="RefSeq" id="XP_018979301.2"/>
    </source>
</evidence>
<keyword evidence="2" id="KW-1133">Transmembrane helix</keyword>
<feature type="compositionally biased region" description="Low complexity" evidence="1">
    <location>
        <begin position="322"/>
        <end position="359"/>
    </location>
</feature>
<proteinExistence type="predicted"/>
<feature type="transmembrane region" description="Helical" evidence="2">
    <location>
        <begin position="35"/>
        <end position="59"/>
    </location>
</feature>
<feature type="region of interest" description="Disordered" evidence="1">
    <location>
        <begin position="117"/>
        <end position="155"/>
    </location>
</feature>
<keyword evidence="2" id="KW-0812">Transmembrane</keyword>
<reference evidence="5" key="1">
    <citation type="submission" date="2025-08" db="UniProtKB">
        <authorList>
            <consortium name="RefSeq"/>
        </authorList>
    </citation>
    <scope>IDENTIFICATION</scope>
    <source>
        <tissue evidence="5">Muscle</tissue>
    </source>
</reference>
<dbReference type="InterPro" id="IPR039809">
    <property type="entry name" value="Chemokine_b/g/d"/>
</dbReference>
<feature type="compositionally biased region" description="Low complexity" evidence="1">
    <location>
        <begin position="128"/>
        <end position="155"/>
    </location>
</feature>
<accession>A0A9Q9VJH0</accession>
<feature type="signal peptide" evidence="3">
    <location>
        <begin position="1"/>
        <end position="19"/>
    </location>
</feature>
<feature type="domain" description="Chemokine interleukin-8-like" evidence="4">
    <location>
        <begin position="256"/>
        <end position="315"/>
    </location>
</feature>
<feature type="compositionally biased region" description="Polar residues" evidence="1">
    <location>
        <begin position="117"/>
        <end position="127"/>
    </location>
</feature>